<gene>
    <name evidence="1" type="ordered locus">SGR_6974</name>
</gene>
<dbReference type="AlphaFoldDB" id="B1VPQ3"/>
<dbReference type="KEGG" id="sgr:SGR_6974"/>
<dbReference type="EMBL" id="AP009493">
    <property type="protein sequence ID" value="BAG23803.1"/>
    <property type="molecule type" value="Genomic_DNA"/>
</dbReference>
<proteinExistence type="predicted"/>
<reference evidence="2" key="1">
    <citation type="journal article" date="2008" name="J. Bacteriol.">
        <title>Genome sequence of the streptomycin-producing microorganism Streptomyces griseus IFO 13350.</title>
        <authorList>
            <person name="Ohnishi Y."/>
            <person name="Ishikawa J."/>
            <person name="Hara H."/>
            <person name="Suzuki H."/>
            <person name="Ikenoya M."/>
            <person name="Ikeda H."/>
            <person name="Yamashita A."/>
            <person name="Hattori M."/>
            <person name="Horinouchi S."/>
        </authorList>
    </citation>
    <scope>NUCLEOTIDE SEQUENCE [LARGE SCALE GENOMIC DNA]</scope>
    <source>
        <strain evidence="2">JCM 4626 / NBRC 13350</strain>
    </source>
</reference>
<dbReference type="eggNOG" id="ENOG502ZGUH">
    <property type="taxonomic scope" value="Bacteria"/>
</dbReference>
<sequence length="135" mass="15307">MRHMPWAVALRPRHSVDRLPSPQYTDDHIVRRGYVVDFAGHAGGAGLPRSWVFFADREPAVVFGRAARMSGYDVSHYAVLEAARENRWNERASTDVVTLYVKGGSDLRNHTAERLLLERWVRGCRPDSASYEAPD</sequence>
<name>B1VPQ3_STRGG</name>
<organism evidence="1 2">
    <name type="scientific">Streptomyces griseus subsp. griseus (strain JCM 4626 / CBS 651.72 / NBRC 13350 / KCC S-0626 / ISP 5235)</name>
    <dbReference type="NCBI Taxonomy" id="455632"/>
    <lineage>
        <taxon>Bacteria</taxon>
        <taxon>Bacillati</taxon>
        <taxon>Actinomycetota</taxon>
        <taxon>Actinomycetes</taxon>
        <taxon>Kitasatosporales</taxon>
        <taxon>Streptomycetaceae</taxon>
        <taxon>Streptomyces</taxon>
    </lineage>
</organism>
<dbReference type="HOGENOM" id="CLU_1884621_0_0_11"/>
<evidence type="ECO:0000313" key="2">
    <source>
        <dbReference type="Proteomes" id="UP000001685"/>
    </source>
</evidence>
<dbReference type="Proteomes" id="UP000001685">
    <property type="component" value="Chromosome"/>
</dbReference>
<evidence type="ECO:0000313" key="1">
    <source>
        <dbReference type="EMBL" id="BAG23803.1"/>
    </source>
</evidence>
<protein>
    <submittedName>
        <fullName evidence="1">Uncharacterized protein</fullName>
    </submittedName>
</protein>
<accession>B1VPQ3</accession>